<feature type="domain" description="Minimal SLOG" evidence="2">
    <location>
        <begin position="1"/>
        <end position="80"/>
    </location>
</feature>
<organism evidence="3">
    <name type="scientific">Salmonella enterica subsp. enterica serovar Rissen</name>
    <dbReference type="NCBI Taxonomy" id="399587"/>
    <lineage>
        <taxon>Bacteria</taxon>
        <taxon>Pseudomonadati</taxon>
        <taxon>Pseudomonadota</taxon>
        <taxon>Gammaproteobacteria</taxon>
        <taxon>Enterobacterales</taxon>
        <taxon>Enterobacteriaceae</taxon>
        <taxon>Salmonella</taxon>
    </lineage>
</organism>
<dbReference type="Pfam" id="PF22565">
    <property type="entry name" value="mSLOG"/>
    <property type="match status" value="1"/>
</dbReference>
<protein>
    <submittedName>
        <fullName evidence="3">DUF4326 domain-containing protein</fullName>
    </submittedName>
</protein>
<evidence type="ECO:0000259" key="2">
    <source>
        <dbReference type="Pfam" id="PF22565"/>
    </source>
</evidence>
<dbReference type="AlphaFoldDB" id="A0A724QX67"/>
<accession>A0A724QX67</accession>
<evidence type="ECO:0000313" key="3">
    <source>
        <dbReference type="EMBL" id="HAE0405984.1"/>
    </source>
</evidence>
<reference evidence="3" key="1">
    <citation type="journal article" date="2018" name="Genome Biol.">
        <title>SKESA: strategic k-mer extension for scrupulous assemblies.</title>
        <authorList>
            <person name="Souvorov A."/>
            <person name="Agarwala R."/>
            <person name="Lipman D.J."/>
        </authorList>
    </citation>
    <scope>NUCLEOTIDE SEQUENCE</scope>
    <source>
        <strain evidence="3">Sam_2c245506-e6a1-4a6d-a922-630da47117cd</strain>
    </source>
</reference>
<sequence>MSVLFLEYSKEFNCFSKFKRKLDFLTKKISISEIIFISDPRGFIRKISEDKQFRIREVNSAEDAEYAIIFRDKRQDIGDFKLPENAKVKVVLLNLTLVVNKDRGDKFDVYIGRGTIWGNPYQIGVDGDRDEVIRKFKYDFDKEFLKPFDNIDKNASSLKGKIIACHCKPYACHGDIIADYINSLDDGE</sequence>
<dbReference type="Pfam" id="PF14216">
    <property type="entry name" value="DUF4326"/>
    <property type="match status" value="1"/>
</dbReference>
<dbReference type="EMBL" id="DAAQQD010000018">
    <property type="protein sequence ID" value="HAE0405984.1"/>
    <property type="molecule type" value="Genomic_DNA"/>
</dbReference>
<proteinExistence type="predicted"/>
<gene>
    <name evidence="3" type="ORF">G2165_23580</name>
</gene>
<name>A0A724QX67_SALET</name>
<comment type="caution">
    <text evidence="3">The sequence shown here is derived from an EMBL/GenBank/DDBJ whole genome shotgun (WGS) entry which is preliminary data.</text>
</comment>
<reference evidence="3" key="2">
    <citation type="submission" date="2019-01" db="EMBL/GenBank/DDBJ databases">
        <authorList>
            <consortium name="NCBI Pathogen Detection Project"/>
        </authorList>
    </citation>
    <scope>NUCLEOTIDE SEQUENCE</scope>
    <source>
        <strain evidence="3">Sam_2c245506-e6a1-4a6d-a922-630da47117cd</strain>
    </source>
</reference>
<dbReference type="InterPro" id="IPR054452">
    <property type="entry name" value="mSLOG_dom"/>
</dbReference>
<feature type="domain" description="DUF4326" evidence="1">
    <location>
        <begin position="100"/>
        <end position="178"/>
    </location>
</feature>
<evidence type="ECO:0000259" key="1">
    <source>
        <dbReference type="Pfam" id="PF14216"/>
    </source>
</evidence>
<dbReference type="InterPro" id="IPR025475">
    <property type="entry name" value="DUF4326"/>
</dbReference>